<dbReference type="InterPro" id="IPR041698">
    <property type="entry name" value="Methyltransf_25"/>
</dbReference>
<evidence type="ECO:0000259" key="1">
    <source>
        <dbReference type="Pfam" id="PF13649"/>
    </source>
</evidence>
<reference evidence="2 3" key="2">
    <citation type="submission" date="2021-02" db="EMBL/GenBank/DDBJ databases">
        <title>Sulfurospirillum tamanensis sp. nov.</title>
        <authorList>
            <person name="Frolova A."/>
            <person name="Merkel A."/>
            <person name="Slobodkin A."/>
        </authorList>
    </citation>
    <scope>NUCLEOTIDE SEQUENCE [LARGE SCALE GENOMIC DNA]</scope>
    <source>
        <strain evidence="2 3">T05b</strain>
    </source>
</reference>
<dbReference type="InterPro" id="IPR029063">
    <property type="entry name" value="SAM-dependent_MTases_sf"/>
</dbReference>
<dbReference type="GO" id="GO:0032259">
    <property type="term" value="P:methylation"/>
    <property type="evidence" value="ECO:0007669"/>
    <property type="project" value="UniProtKB-KW"/>
</dbReference>
<name>A0ABS2WQK6_9BACT</name>
<evidence type="ECO:0000313" key="3">
    <source>
        <dbReference type="Proteomes" id="UP000703590"/>
    </source>
</evidence>
<protein>
    <submittedName>
        <fullName evidence="2">Class I SAM-dependent methyltransferase</fullName>
    </submittedName>
</protein>
<proteinExistence type="predicted"/>
<evidence type="ECO:0000313" key="2">
    <source>
        <dbReference type="EMBL" id="MBN2963933.1"/>
    </source>
</evidence>
<dbReference type="RefSeq" id="WP_205458484.1">
    <property type="nucleotide sequence ID" value="NZ_JAFHKK010000006.1"/>
</dbReference>
<dbReference type="GO" id="GO:0008168">
    <property type="term" value="F:methyltransferase activity"/>
    <property type="evidence" value="ECO:0007669"/>
    <property type="project" value="UniProtKB-KW"/>
</dbReference>
<dbReference type="Pfam" id="PF13649">
    <property type="entry name" value="Methyltransf_25"/>
    <property type="match status" value="1"/>
</dbReference>
<sequence>MSQTKWDEKAANYVRFSAKPDAFGQRVFDTLEAWGVEFVDKTILDIGCGTGVYTLHLAKEATNVDALDFSSEMLNILQSDAKSNGIHNIKTIHDRFDTLPCKAQYDLAFCSMSPAVSSPAMFEKMHACAKEKVFLGWGGKRKSSLHDPIFEAFGTQYNAPRGGVELKAWLEAQGIFFTCKVLEETRTSYMDVAKSVENVAWHLGINEVTFDPETLSTLVEKHADENGMVENIIESEMVLMVF</sequence>
<reference evidence="2 3" key="3">
    <citation type="submission" date="2021-02" db="EMBL/GenBank/DDBJ databases">
        <authorList>
            <person name="Merkel A.Y."/>
        </authorList>
    </citation>
    <scope>NUCLEOTIDE SEQUENCE [LARGE SCALE GENOMIC DNA]</scope>
    <source>
        <strain evidence="2 3">T05b</strain>
    </source>
</reference>
<reference evidence="3" key="1">
    <citation type="submission" date="2021-02" db="EMBL/GenBank/DDBJ databases">
        <title>Sulfurospirillum tamanensis sp. nov.</title>
        <authorList>
            <person name="Merkel A.Y."/>
        </authorList>
    </citation>
    <scope>NUCLEOTIDE SEQUENCE [LARGE SCALE GENOMIC DNA]</scope>
    <source>
        <strain evidence="3">T05b</strain>
    </source>
</reference>
<organism evidence="2 3">
    <name type="scientific">Sulfurospirillum tamanense</name>
    <dbReference type="NCBI Taxonomy" id="2813362"/>
    <lineage>
        <taxon>Bacteria</taxon>
        <taxon>Pseudomonadati</taxon>
        <taxon>Campylobacterota</taxon>
        <taxon>Epsilonproteobacteria</taxon>
        <taxon>Campylobacterales</taxon>
        <taxon>Sulfurospirillaceae</taxon>
        <taxon>Sulfurospirillum</taxon>
    </lineage>
</organism>
<accession>A0ABS2WQK6</accession>
<keyword evidence="3" id="KW-1185">Reference proteome</keyword>
<keyword evidence="2" id="KW-0489">Methyltransferase</keyword>
<dbReference type="Proteomes" id="UP000703590">
    <property type="component" value="Unassembled WGS sequence"/>
</dbReference>
<feature type="domain" description="Methyltransferase" evidence="1">
    <location>
        <begin position="43"/>
        <end position="130"/>
    </location>
</feature>
<dbReference type="Gene3D" id="3.40.50.150">
    <property type="entry name" value="Vaccinia Virus protein VP39"/>
    <property type="match status" value="1"/>
</dbReference>
<gene>
    <name evidence="2" type="ORF">JWV37_03985</name>
</gene>
<dbReference type="SUPFAM" id="SSF53335">
    <property type="entry name" value="S-adenosyl-L-methionine-dependent methyltransferases"/>
    <property type="match status" value="1"/>
</dbReference>
<comment type="caution">
    <text evidence="2">The sequence shown here is derived from an EMBL/GenBank/DDBJ whole genome shotgun (WGS) entry which is preliminary data.</text>
</comment>
<keyword evidence="2" id="KW-0808">Transferase</keyword>
<dbReference type="CDD" id="cd02440">
    <property type="entry name" value="AdoMet_MTases"/>
    <property type="match status" value="1"/>
</dbReference>
<dbReference type="EMBL" id="JAFHKK010000006">
    <property type="protein sequence ID" value="MBN2963933.1"/>
    <property type="molecule type" value="Genomic_DNA"/>
</dbReference>